<evidence type="ECO:0000313" key="3">
    <source>
        <dbReference type="EMBL" id="GLZ81195.1"/>
    </source>
</evidence>
<keyword evidence="2" id="KW-0812">Transmembrane</keyword>
<dbReference type="EMBL" id="BSTX01000005">
    <property type="protein sequence ID" value="GLZ81195.1"/>
    <property type="molecule type" value="Genomic_DNA"/>
</dbReference>
<evidence type="ECO:0000256" key="2">
    <source>
        <dbReference type="SAM" id="Phobius"/>
    </source>
</evidence>
<evidence type="ECO:0000256" key="1">
    <source>
        <dbReference type="SAM" id="MobiDB-lite"/>
    </source>
</evidence>
<sequence length="207" mass="22002">MYEGWPEEASVTHFLGKPKRPTRIAVAAIAFLAAGVLNLVVGGMQKVAGEAGPGNFLLKPFDKMTATPGLIVGGVTLVWLGVMAFFVFKGTPWSLKPARWTALAGVVACGLFGSLALPGVTTAVKSEGLLGFYSGLSLLDTAAYAIAGIALLGASARDFFRKPEDRPHAPQVPQQVRPQDASLPSMEPPRYDPPPFEPPQFKNLNDR</sequence>
<feature type="transmembrane region" description="Helical" evidence="2">
    <location>
        <begin position="65"/>
        <end position="88"/>
    </location>
</feature>
<evidence type="ECO:0000313" key="4">
    <source>
        <dbReference type="Proteomes" id="UP001165079"/>
    </source>
</evidence>
<comment type="caution">
    <text evidence="3">The sequence shown here is derived from an EMBL/GenBank/DDBJ whole genome shotgun (WGS) entry which is preliminary data.</text>
</comment>
<keyword evidence="4" id="KW-1185">Reference proteome</keyword>
<protein>
    <submittedName>
        <fullName evidence="3">Uncharacterized protein</fullName>
    </submittedName>
</protein>
<name>A0A9W6SSL1_9ACTN</name>
<feature type="transmembrane region" description="Helical" evidence="2">
    <location>
        <begin position="24"/>
        <end position="45"/>
    </location>
</feature>
<feature type="transmembrane region" description="Helical" evidence="2">
    <location>
        <begin position="132"/>
        <end position="154"/>
    </location>
</feature>
<keyword evidence="2" id="KW-0472">Membrane</keyword>
<dbReference type="Proteomes" id="UP001165079">
    <property type="component" value="Unassembled WGS sequence"/>
</dbReference>
<feature type="region of interest" description="Disordered" evidence="1">
    <location>
        <begin position="163"/>
        <end position="207"/>
    </location>
</feature>
<gene>
    <name evidence="3" type="ORF">Afil01_60020</name>
</gene>
<reference evidence="3" key="1">
    <citation type="submission" date="2023-03" db="EMBL/GenBank/DDBJ databases">
        <title>Actinorhabdospora filicis NBRC 111898.</title>
        <authorList>
            <person name="Ichikawa N."/>
            <person name="Sato H."/>
            <person name="Tonouchi N."/>
        </authorList>
    </citation>
    <scope>NUCLEOTIDE SEQUENCE</scope>
    <source>
        <strain evidence="3">NBRC 111898</strain>
    </source>
</reference>
<feature type="transmembrane region" description="Helical" evidence="2">
    <location>
        <begin position="100"/>
        <end position="120"/>
    </location>
</feature>
<proteinExistence type="predicted"/>
<organism evidence="3 4">
    <name type="scientific">Actinorhabdospora filicis</name>
    <dbReference type="NCBI Taxonomy" id="1785913"/>
    <lineage>
        <taxon>Bacteria</taxon>
        <taxon>Bacillati</taxon>
        <taxon>Actinomycetota</taxon>
        <taxon>Actinomycetes</taxon>
        <taxon>Micromonosporales</taxon>
        <taxon>Micromonosporaceae</taxon>
        <taxon>Actinorhabdospora</taxon>
    </lineage>
</organism>
<keyword evidence="2" id="KW-1133">Transmembrane helix</keyword>
<dbReference type="AlphaFoldDB" id="A0A9W6SSL1"/>
<accession>A0A9W6SSL1</accession>